<comment type="cofactor">
    <cofactor evidence="1">
        <name>FAD</name>
        <dbReference type="ChEBI" id="CHEBI:57692"/>
    </cofactor>
</comment>
<feature type="domain" description="Glucose-methanol-choline oxidoreductase C-terminal" evidence="7">
    <location>
        <begin position="516"/>
        <end position="556"/>
    </location>
</feature>
<evidence type="ECO:0000256" key="5">
    <source>
        <dbReference type="ARBA" id="ARBA00023002"/>
    </source>
</evidence>
<evidence type="ECO:0000256" key="1">
    <source>
        <dbReference type="ARBA" id="ARBA00001974"/>
    </source>
</evidence>
<keyword evidence="4" id="KW-0274">FAD</keyword>
<dbReference type="Pfam" id="PF05199">
    <property type="entry name" value="GMC_oxred_C"/>
    <property type="match status" value="1"/>
</dbReference>
<dbReference type="Gene3D" id="3.50.50.60">
    <property type="entry name" value="FAD/NAD(P)-binding domain"/>
    <property type="match status" value="2"/>
</dbReference>
<dbReference type="InterPro" id="IPR051473">
    <property type="entry name" value="P2Ox-like"/>
</dbReference>
<dbReference type="GO" id="GO:0016614">
    <property type="term" value="F:oxidoreductase activity, acting on CH-OH group of donors"/>
    <property type="evidence" value="ECO:0007669"/>
    <property type="project" value="InterPro"/>
</dbReference>
<protein>
    <submittedName>
        <fullName evidence="8">Unplaced genomic scaffold scaffold_21, whole genome shotgun sequence</fullName>
    </submittedName>
</protein>
<gene>
    <name evidence="8" type="ORF">HYDPIDRAFT_169087</name>
</gene>
<dbReference type="HOGENOM" id="CLU_494175_0_0_1"/>
<evidence type="ECO:0000313" key="9">
    <source>
        <dbReference type="Proteomes" id="UP000053820"/>
    </source>
</evidence>
<accession>A0A0C9W688</accession>
<evidence type="ECO:0000313" key="8">
    <source>
        <dbReference type="EMBL" id="KIJ62398.1"/>
    </source>
</evidence>
<sequence length="662" mass="73247">MADNGNSDPGIQLPTTHQAVAPDFAVSEETWQNLIKGGSTDFDFIVIGSGFTALAFIKETLKRNPDRKILCLERGDFWTLDHYQNLILPSKYTFGDSSETPPPTLTDANNNNLKFGPSQTLFFGGRSVLWSAWCPAPDISLLRGWPNWLKEKAAQPGFFTRAKKLLGVKESTQLGSPYEALQRQINTRLRDAFFWTAHAVYPAPLAVGPGKHSAIRYSNFSTPGPLLSLYETQQQRIKDGVDASLLFATGVAVEYLGVDVEHPNLSQDVSVELLRTSRGDLPIDPARTKVILCAGTFPNNTLLLKSFSGNPHVAEFAGKPRVTGHILSQTVGRVKRTEFSGLKANSIEIGAEYLEGQHPRTKSQYHIQITAITSPDPHQDAEDAARFFPDYAAAATAEQFDGSEDYVIFACITLGEVTARNSLGQPLSGDPASKTQLQLPLRDDDKELWDLMDSATFRAINKMTGGGPVEWWWKPKGSQLPSEWRLDQRPGPETIRLEGIIIHEASLYSVVDDEGANGCIDTNFNVKGVKNVFVTGAGIFPAVGSWNPTLTICAFAQDLARNLTPHVHTNNIFSDDESGRDSQDENSSLGDVIGARTDDDDTPYFDEPFEDFSEIEDLNKEYNEARKQYASDASKLQQLSDGFKETKKIMWSKWQERLQTST</sequence>
<reference evidence="8 9" key="1">
    <citation type="submission" date="2014-04" db="EMBL/GenBank/DDBJ databases">
        <title>Evolutionary Origins and Diversification of the Mycorrhizal Mutualists.</title>
        <authorList>
            <consortium name="DOE Joint Genome Institute"/>
            <consortium name="Mycorrhizal Genomics Consortium"/>
            <person name="Kohler A."/>
            <person name="Kuo A."/>
            <person name="Nagy L.G."/>
            <person name="Floudas D."/>
            <person name="Copeland A."/>
            <person name="Barry K.W."/>
            <person name="Cichocki N."/>
            <person name="Veneault-Fourrey C."/>
            <person name="LaButti K."/>
            <person name="Lindquist E.A."/>
            <person name="Lipzen A."/>
            <person name="Lundell T."/>
            <person name="Morin E."/>
            <person name="Murat C."/>
            <person name="Riley R."/>
            <person name="Ohm R."/>
            <person name="Sun H."/>
            <person name="Tunlid A."/>
            <person name="Henrissat B."/>
            <person name="Grigoriev I.V."/>
            <person name="Hibbett D.S."/>
            <person name="Martin F."/>
        </authorList>
    </citation>
    <scope>NUCLEOTIDE SEQUENCE [LARGE SCALE GENOMIC DNA]</scope>
    <source>
        <strain evidence="8 9">MD-312</strain>
    </source>
</reference>
<dbReference type="EMBL" id="KN839855">
    <property type="protein sequence ID" value="KIJ62398.1"/>
    <property type="molecule type" value="Genomic_DNA"/>
</dbReference>
<dbReference type="PANTHER" id="PTHR42784:SF1">
    <property type="entry name" value="PYRANOSE 2-OXIDASE"/>
    <property type="match status" value="1"/>
</dbReference>
<evidence type="ECO:0000256" key="6">
    <source>
        <dbReference type="SAM" id="MobiDB-lite"/>
    </source>
</evidence>
<dbReference type="AlphaFoldDB" id="A0A0C9W688"/>
<comment type="similarity">
    <text evidence="2">Belongs to the GMC oxidoreductase family.</text>
</comment>
<name>A0A0C9W688_9AGAM</name>
<dbReference type="Proteomes" id="UP000053820">
    <property type="component" value="Unassembled WGS sequence"/>
</dbReference>
<dbReference type="OrthoDB" id="167809at2759"/>
<evidence type="ECO:0000256" key="4">
    <source>
        <dbReference type="ARBA" id="ARBA00022827"/>
    </source>
</evidence>
<dbReference type="PANTHER" id="PTHR42784">
    <property type="entry name" value="PYRANOSE 2-OXIDASE"/>
    <property type="match status" value="1"/>
</dbReference>
<proteinExistence type="inferred from homology"/>
<keyword evidence="5" id="KW-0560">Oxidoreductase</keyword>
<feature type="region of interest" description="Disordered" evidence="6">
    <location>
        <begin position="571"/>
        <end position="604"/>
    </location>
</feature>
<dbReference type="InterPro" id="IPR007867">
    <property type="entry name" value="GMC_OxRtase_C"/>
</dbReference>
<dbReference type="SUPFAM" id="SSF51905">
    <property type="entry name" value="FAD/NAD(P)-binding domain"/>
    <property type="match status" value="1"/>
</dbReference>
<evidence type="ECO:0000256" key="2">
    <source>
        <dbReference type="ARBA" id="ARBA00010790"/>
    </source>
</evidence>
<evidence type="ECO:0000256" key="3">
    <source>
        <dbReference type="ARBA" id="ARBA00022630"/>
    </source>
</evidence>
<dbReference type="InterPro" id="IPR036188">
    <property type="entry name" value="FAD/NAD-bd_sf"/>
</dbReference>
<evidence type="ECO:0000259" key="7">
    <source>
        <dbReference type="Pfam" id="PF05199"/>
    </source>
</evidence>
<organism evidence="8 9">
    <name type="scientific">Hydnomerulius pinastri MD-312</name>
    <dbReference type="NCBI Taxonomy" id="994086"/>
    <lineage>
        <taxon>Eukaryota</taxon>
        <taxon>Fungi</taxon>
        <taxon>Dikarya</taxon>
        <taxon>Basidiomycota</taxon>
        <taxon>Agaricomycotina</taxon>
        <taxon>Agaricomycetes</taxon>
        <taxon>Agaricomycetidae</taxon>
        <taxon>Boletales</taxon>
        <taxon>Boletales incertae sedis</taxon>
        <taxon>Leucogyrophana</taxon>
    </lineage>
</organism>
<keyword evidence="3" id="KW-0285">Flavoprotein</keyword>
<keyword evidence="9" id="KW-1185">Reference proteome</keyword>